<reference evidence="2" key="1">
    <citation type="submission" date="2015-11" db="EMBL/GenBank/DDBJ databases">
        <title>Expanding the genomic diversity of Burkholderia species for the development of highly accurate diagnostics.</title>
        <authorList>
            <person name="Sahl J."/>
            <person name="Keim P."/>
            <person name="Wagner D."/>
        </authorList>
    </citation>
    <scope>NUCLEOTIDE SEQUENCE [LARGE SCALE GENOMIC DNA]</scope>
    <source>
        <strain evidence="2">MSMB793WGS</strain>
    </source>
</reference>
<protein>
    <recommendedName>
        <fullName evidence="1">DNA-binding protein H-NS-like C-terminal domain-containing protein</fullName>
    </recommendedName>
</protein>
<comment type="caution">
    <text evidence="2">The sequence shown here is derived from an EMBL/GenBank/DDBJ whole genome shotgun (WGS) entry which is preliminary data.</text>
</comment>
<evidence type="ECO:0000313" key="2">
    <source>
        <dbReference type="EMBL" id="KWN09463.1"/>
    </source>
</evidence>
<dbReference type="SUPFAM" id="SSF81273">
    <property type="entry name" value="H-NS histone-like proteins"/>
    <property type="match status" value="1"/>
</dbReference>
<dbReference type="RefSeq" id="WP_060347985.1">
    <property type="nucleotide sequence ID" value="NZ_CP013365.1"/>
</dbReference>
<dbReference type="Pfam" id="PF00816">
    <property type="entry name" value="Histone_HNS"/>
    <property type="match status" value="1"/>
</dbReference>
<organism evidence="2">
    <name type="scientific">Burkholderia territorii</name>
    <dbReference type="NCBI Taxonomy" id="1503055"/>
    <lineage>
        <taxon>Bacteria</taxon>
        <taxon>Pseudomonadati</taxon>
        <taxon>Pseudomonadota</taxon>
        <taxon>Betaproteobacteria</taxon>
        <taxon>Burkholderiales</taxon>
        <taxon>Burkholderiaceae</taxon>
        <taxon>Burkholderia</taxon>
        <taxon>Burkholderia cepacia complex</taxon>
    </lineage>
</organism>
<evidence type="ECO:0000259" key="1">
    <source>
        <dbReference type="Pfam" id="PF00816"/>
    </source>
</evidence>
<feature type="domain" description="DNA-binding protein H-NS-like C-terminal" evidence="1">
    <location>
        <begin position="58"/>
        <end position="88"/>
    </location>
</feature>
<gene>
    <name evidence="2" type="ORF">WT83_21305</name>
</gene>
<proteinExistence type="predicted"/>
<sequence length="100" mass="11722">MNDLSEYLERKASLEAKIAEDRLSSRGRVLAEVVLAIQEFEFSMEELFRFRTKRKAMPRYFDPVSGAIWSGRGREPHWIRGKDRRQFELTDGSKVDLGEK</sequence>
<dbReference type="InterPro" id="IPR027444">
    <property type="entry name" value="H-NS_C_dom"/>
</dbReference>
<dbReference type="EMBL" id="LPLZ01000064">
    <property type="protein sequence ID" value="KWN09463.1"/>
    <property type="molecule type" value="Genomic_DNA"/>
</dbReference>
<dbReference type="GO" id="GO:0003677">
    <property type="term" value="F:DNA binding"/>
    <property type="evidence" value="ECO:0007669"/>
    <property type="project" value="InterPro"/>
</dbReference>
<dbReference type="GeneID" id="46202569"/>
<dbReference type="AlphaFoldDB" id="A0A108EDZ9"/>
<name>A0A108EDZ9_9BURK</name>
<dbReference type="Gene3D" id="4.10.430.30">
    <property type="match status" value="1"/>
</dbReference>
<accession>A0A108EDZ9</accession>
<dbReference type="Proteomes" id="UP000068016">
    <property type="component" value="Unassembled WGS sequence"/>
</dbReference>